<dbReference type="Proteomes" id="UP000269301">
    <property type="component" value="Unassembled WGS sequence"/>
</dbReference>
<gene>
    <name evidence="1" type="ORF">D8M06_09690</name>
</gene>
<comment type="caution">
    <text evidence="1">The sequence shown here is derived from an EMBL/GenBank/DDBJ whole genome shotgun (WGS) entry which is preliminary data.</text>
</comment>
<sequence length="50" mass="5852">MKKKWKEPKLELLNIKETMASWKGNTNDWTFIGREYEEVEPDPDPGNIGS</sequence>
<name>A0A495A1X6_9BACI</name>
<proteinExistence type="predicted"/>
<organism evidence="1 2">
    <name type="scientific">Oceanobacillus halophilus</name>
    <dbReference type="NCBI Taxonomy" id="930130"/>
    <lineage>
        <taxon>Bacteria</taxon>
        <taxon>Bacillati</taxon>
        <taxon>Bacillota</taxon>
        <taxon>Bacilli</taxon>
        <taxon>Bacillales</taxon>
        <taxon>Bacillaceae</taxon>
        <taxon>Oceanobacillus</taxon>
    </lineage>
</organism>
<dbReference type="EMBL" id="RBZP01000006">
    <property type="protein sequence ID" value="RKQ33472.1"/>
    <property type="molecule type" value="Genomic_DNA"/>
</dbReference>
<dbReference type="RefSeq" id="WP_121204204.1">
    <property type="nucleotide sequence ID" value="NZ_RBZP01000006.1"/>
</dbReference>
<evidence type="ECO:0000313" key="2">
    <source>
        <dbReference type="Proteomes" id="UP000269301"/>
    </source>
</evidence>
<accession>A0A495A1X6</accession>
<dbReference type="InterPro" id="IPR049825">
    <property type="entry name" value="Lasso_PadeA-like"/>
</dbReference>
<keyword evidence="2" id="KW-1185">Reference proteome</keyword>
<dbReference type="NCBIfam" id="NF033524">
    <property type="entry name" value="lasso_PadeA_fam"/>
    <property type="match status" value="1"/>
</dbReference>
<reference evidence="1 2" key="1">
    <citation type="journal article" date="2016" name="Int. J. Syst. Evol. Microbiol.">
        <title>Oceanobacillus halophilus sp. nov., a novel moderately halophilic bacterium from a hypersaline lake.</title>
        <authorList>
            <person name="Amoozegar M.A."/>
            <person name="Bagheri M."/>
            <person name="Makhdoumi A."/>
            <person name="Nikou M.M."/>
            <person name="Fazeli S.A.S."/>
            <person name="Schumann P."/>
            <person name="Sproer C."/>
            <person name="Sanchez-Porro C."/>
            <person name="Ventosa A."/>
        </authorList>
    </citation>
    <scope>NUCLEOTIDE SEQUENCE [LARGE SCALE GENOMIC DNA]</scope>
    <source>
        <strain evidence="1 2">DSM 23996</strain>
    </source>
</reference>
<evidence type="ECO:0000313" key="1">
    <source>
        <dbReference type="EMBL" id="RKQ33472.1"/>
    </source>
</evidence>
<dbReference type="AlphaFoldDB" id="A0A495A1X6"/>
<protein>
    <submittedName>
        <fullName evidence="1">Paeninodin family lasso peptide</fullName>
    </submittedName>
</protein>